<accession>A0A318N4Q2</accession>
<dbReference type="InterPro" id="IPR020578">
    <property type="entry name" value="Aminotrans_V_PyrdxlP_BS"/>
</dbReference>
<feature type="domain" description="Aminotransferase class V" evidence="8">
    <location>
        <begin position="21"/>
        <end position="387"/>
    </location>
</feature>
<evidence type="ECO:0000313" key="10">
    <source>
        <dbReference type="Proteomes" id="UP000247838"/>
    </source>
</evidence>
<protein>
    <recommendedName>
        <fullName evidence="3">cysteine desulfurase</fullName>
        <ecNumber evidence="3">2.8.1.7</ecNumber>
    </recommendedName>
</protein>
<sequence>MMAFNSIHFRSQFPSLQCEGVYLDSAATALKPLVMIEATKDYYQNVATVLRSKHTKALALDAQYELARSLTADLINAQYSHEIIWTKGATESINLVAQGYARKNLNIGDEIIVSELEHHSNLIPWIQVAQQTGAKVIKWPIEIDGTLSVDCLQTLITPKTRIIAVTQMSNVTGFQPDIYEISRIAHQHNAIIVVDGAQGIVHHPIDMQQYQIDFYAFSAHKLYAPTGLGVLYGKADLLEKMDCWQSGGKMLKSVSFTDFEPANIPYKFEAGTPNIAAVVGFYAVLDWLKSIDNFAATHYTINLVKDALIKLKTLPDINIHSVDNSSLITFSIKDIHHDDIAILLAEQDIAIRSGELCAQPLMQALNCKGVIRASFMPYNSSMDVDKFILAIENAISILK</sequence>
<dbReference type="PANTHER" id="PTHR43586">
    <property type="entry name" value="CYSTEINE DESULFURASE"/>
    <property type="match status" value="1"/>
</dbReference>
<evidence type="ECO:0000256" key="6">
    <source>
        <dbReference type="ARBA" id="ARBA00050776"/>
    </source>
</evidence>
<dbReference type="CDD" id="cd06453">
    <property type="entry name" value="SufS_like"/>
    <property type="match status" value="1"/>
</dbReference>
<evidence type="ECO:0000259" key="8">
    <source>
        <dbReference type="Pfam" id="PF00266"/>
    </source>
</evidence>
<dbReference type="Pfam" id="PF00266">
    <property type="entry name" value="Aminotran_5"/>
    <property type="match status" value="1"/>
</dbReference>
<comment type="caution">
    <text evidence="9">The sequence shown here is derived from an EMBL/GenBank/DDBJ whole genome shotgun (WGS) entry which is preliminary data.</text>
</comment>
<dbReference type="GO" id="GO:0006534">
    <property type="term" value="P:cysteine metabolic process"/>
    <property type="evidence" value="ECO:0007669"/>
    <property type="project" value="InterPro"/>
</dbReference>
<dbReference type="Gene3D" id="3.40.640.10">
    <property type="entry name" value="Type I PLP-dependent aspartate aminotransferase-like (Major domain)"/>
    <property type="match status" value="1"/>
</dbReference>
<dbReference type="InterPro" id="IPR015424">
    <property type="entry name" value="PyrdxlP-dep_Trfase"/>
</dbReference>
<keyword evidence="5" id="KW-0663">Pyridoxal phosphate</keyword>
<comment type="cofactor">
    <cofactor evidence="1 7">
        <name>pyridoxal 5'-phosphate</name>
        <dbReference type="ChEBI" id="CHEBI:597326"/>
    </cofactor>
</comment>
<dbReference type="InterPro" id="IPR000192">
    <property type="entry name" value="Aminotrans_V_dom"/>
</dbReference>
<gene>
    <name evidence="9" type="primary">csdA</name>
    <name evidence="9" type="ORF">DKK76_00660</name>
</gene>
<proteinExistence type="inferred from homology"/>
<dbReference type="SUPFAM" id="SSF53383">
    <property type="entry name" value="PLP-dependent transferases"/>
    <property type="match status" value="1"/>
</dbReference>
<evidence type="ECO:0000313" key="9">
    <source>
        <dbReference type="EMBL" id="PXY96788.1"/>
    </source>
</evidence>
<evidence type="ECO:0000256" key="4">
    <source>
        <dbReference type="ARBA" id="ARBA00022679"/>
    </source>
</evidence>
<dbReference type="InterPro" id="IPR010970">
    <property type="entry name" value="Cys_dSase_SufS"/>
</dbReference>
<evidence type="ECO:0000256" key="7">
    <source>
        <dbReference type="RuleBase" id="RU004504"/>
    </source>
</evidence>
<dbReference type="EC" id="2.8.1.7" evidence="3"/>
<dbReference type="InterPro" id="IPR022471">
    <property type="entry name" value="Cys_desulphurase_CdsA"/>
</dbReference>
<reference evidence="9 10" key="1">
    <citation type="submission" date="2018-05" db="EMBL/GenBank/DDBJ databases">
        <title>Reference genomes for bee gut microbiota database.</title>
        <authorList>
            <person name="Ellegaard K.M."/>
        </authorList>
    </citation>
    <scope>NUCLEOTIDE SEQUENCE [LARGE SCALE GENOMIC DNA]</scope>
    <source>
        <strain evidence="9 10">ESL0167</strain>
    </source>
</reference>
<dbReference type="GO" id="GO:0030170">
    <property type="term" value="F:pyridoxal phosphate binding"/>
    <property type="evidence" value="ECO:0007669"/>
    <property type="project" value="InterPro"/>
</dbReference>
<dbReference type="PROSITE" id="PS00595">
    <property type="entry name" value="AA_TRANSFER_CLASS_5"/>
    <property type="match status" value="1"/>
</dbReference>
<dbReference type="InterPro" id="IPR015422">
    <property type="entry name" value="PyrdxlP-dep_Trfase_small"/>
</dbReference>
<keyword evidence="4" id="KW-0808">Transferase</keyword>
<comment type="catalytic activity">
    <reaction evidence="6">
        <text>(sulfur carrier)-H + L-cysteine = (sulfur carrier)-SH + L-alanine</text>
        <dbReference type="Rhea" id="RHEA:43892"/>
        <dbReference type="Rhea" id="RHEA-COMP:14737"/>
        <dbReference type="Rhea" id="RHEA-COMP:14739"/>
        <dbReference type="ChEBI" id="CHEBI:29917"/>
        <dbReference type="ChEBI" id="CHEBI:35235"/>
        <dbReference type="ChEBI" id="CHEBI:57972"/>
        <dbReference type="ChEBI" id="CHEBI:64428"/>
        <dbReference type="EC" id="2.8.1.7"/>
    </reaction>
</comment>
<dbReference type="GO" id="GO:0031071">
    <property type="term" value="F:cysteine desulfurase activity"/>
    <property type="evidence" value="ECO:0007669"/>
    <property type="project" value="UniProtKB-EC"/>
</dbReference>
<dbReference type="NCBIfam" id="TIGR03392">
    <property type="entry name" value="FeS_syn_CsdA"/>
    <property type="match status" value="1"/>
</dbReference>
<dbReference type="RefSeq" id="WP_110442812.1">
    <property type="nucleotide sequence ID" value="NZ_CALYQC010000020.1"/>
</dbReference>
<comment type="similarity">
    <text evidence="2">Belongs to the class-V pyridoxal-phosphate-dependent aminotransferase family. Csd subfamily.</text>
</comment>
<dbReference type="PANTHER" id="PTHR43586:SF8">
    <property type="entry name" value="CYSTEINE DESULFURASE 1, CHLOROPLASTIC"/>
    <property type="match status" value="1"/>
</dbReference>
<dbReference type="Gene3D" id="3.90.1150.10">
    <property type="entry name" value="Aspartate Aminotransferase, domain 1"/>
    <property type="match status" value="1"/>
</dbReference>
<dbReference type="AlphaFoldDB" id="A0A318N4Q2"/>
<evidence type="ECO:0000256" key="5">
    <source>
        <dbReference type="ARBA" id="ARBA00022898"/>
    </source>
</evidence>
<evidence type="ECO:0000256" key="3">
    <source>
        <dbReference type="ARBA" id="ARBA00012239"/>
    </source>
</evidence>
<name>A0A318N4Q2_FRIPE</name>
<dbReference type="InterPro" id="IPR015421">
    <property type="entry name" value="PyrdxlP-dep_Trfase_major"/>
</dbReference>
<evidence type="ECO:0000256" key="2">
    <source>
        <dbReference type="ARBA" id="ARBA00010447"/>
    </source>
</evidence>
<evidence type="ECO:0000256" key="1">
    <source>
        <dbReference type="ARBA" id="ARBA00001933"/>
    </source>
</evidence>
<dbReference type="EMBL" id="QGLM01000003">
    <property type="protein sequence ID" value="PXY96788.1"/>
    <property type="molecule type" value="Genomic_DNA"/>
</dbReference>
<dbReference type="Proteomes" id="UP000247838">
    <property type="component" value="Unassembled WGS sequence"/>
</dbReference>
<dbReference type="GO" id="GO:0016226">
    <property type="term" value="P:iron-sulfur cluster assembly"/>
    <property type="evidence" value="ECO:0007669"/>
    <property type="project" value="InterPro"/>
</dbReference>
<organism evidence="9 10">
    <name type="scientific">Frischella perrara</name>
    <dbReference type="NCBI Taxonomy" id="1267021"/>
    <lineage>
        <taxon>Bacteria</taxon>
        <taxon>Pseudomonadati</taxon>
        <taxon>Pseudomonadota</taxon>
        <taxon>Gammaproteobacteria</taxon>
        <taxon>Orbales</taxon>
        <taxon>Orbaceae</taxon>
        <taxon>Frischella</taxon>
    </lineage>
</organism>